<organism evidence="3 4">
    <name type="scientific">Centaurea solstitialis</name>
    <name type="common">yellow star-thistle</name>
    <dbReference type="NCBI Taxonomy" id="347529"/>
    <lineage>
        <taxon>Eukaryota</taxon>
        <taxon>Viridiplantae</taxon>
        <taxon>Streptophyta</taxon>
        <taxon>Embryophyta</taxon>
        <taxon>Tracheophyta</taxon>
        <taxon>Spermatophyta</taxon>
        <taxon>Magnoliopsida</taxon>
        <taxon>eudicotyledons</taxon>
        <taxon>Gunneridae</taxon>
        <taxon>Pentapetalae</taxon>
        <taxon>asterids</taxon>
        <taxon>campanulids</taxon>
        <taxon>Asterales</taxon>
        <taxon>Asteraceae</taxon>
        <taxon>Carduoideae</taxon>
        <taxon>Cardueae</taxon>
        <taxon>Centaureinae</taxon>
        <taxon>Centaurea</taxon>
    </lineage>
</organism>
<protein>
    <recommendedName>
        <fullName evidence="5">Retrotransposon gag domain-containing protein</fullName>
    </recommendedName>
</protein>
<evidence type="ECO:0000256" key="1">
    <source>
        <dbReference type="SAM" id="Coils"/>
    </source>
</evidence>
<feature type="compositionally biased region" description="Low complexity" evidence="2">
    <location>
        <begin position="68"/>
        <end position="101"/>
    </location>
</feature>
<name>A0AA38SHK8_9ASTR</name>
<keyword evidence="4" id="KW-1185">Reference proteome</keyword>
<evidence type="ECO:0000313" key="4">
    <source>
        <dbReference type="Proteomes" id="UP001172457"/>
    </source>
</evidence>
<evidence type="ECO:0000256" key="2">
    <source>
        <dbReference type="SAM" id="MobiDB-lite"/>
    </source>
</evidence>
<sequence>MDNNFQPTLQQQLAAAQQQIQQLADQNMLANGEIARLRALNPQTTQTNPAIPLHLPRPPHFQQNQFRAPQAPQIPQAPQAPQIPQTSQNNLRPPLNNNSRPIFPPLPSGPPPDPHMITFTQPHGGPRPFHPIPEPIPHIPTATTTITHIPIQPNNQEAVGITPTENLMDVRLKMLEEQNKAMLALLVKLPGAAVPVEVEPKTGFQASPYVDEIALMDIPKKYNIPAFTTKYSGITDPVEHVAQYKQLMWTTSIPSRYQEACMCKSFGSTLTGAALQWLINLKPKSIESFAELVN</sequence>
<accession>A0AA38SHK8</accession>
<evidence type="ECO:0000313" key="3">
    <source>
        <dbReference type="EMBL" id="KAJ9542954.1"/>
    </source>
</evidence>
<dbReference type="EMBL" id="JARYMX010000007">
    <property type="protein sequence ID" value="KAJ9542954.1"/>
    <property type="molecule type" value="Genomic_DNA"/>
</dbReference>
<proteinExistence type="predicted"/>
<dbReference type="PANTHER" id="PTHR33223">
    <property type="entry name" value="CCHC-TYPE DOMAIN-CONTAINING PROTEIN"/>
    <property type="match status" value="1"/>
</dbReference>
<comment type="caution">
    <text evidence="3">The sequence shown here is derived from an EMBL/GenBank/DDBJ whole genome shotgun (WGS) entry which is preliminary data.</text>
</comment>
<feature type="compositionally biased region" description="Pro residues" evidence="2">
    <location>
        <begin position="102"/>
        <end position="114"/>
    </location>
</feature>
<dbReference type="Proteomes" id="UP001172457">
    <property type="component" value="Chromosome 7"/>
</dbReference>
<gene>
    <name evidence="3" type="ORF">OSB04_029460</name>
</gene>
<dbReference type="AlphaFoldDB" id="A0AA38SHK8"/>
<keyword evidence="1" id="KW-0175">Coiled coil</keyword>
<feature type="coiled-coil region" evidence="1">
    <location>
        <begin position="6"/>
        <end position="40"/>
    </location>
</feature>
<evidence type="ECO:0008006" key="5">
    <source>
        <dbReference type="Google" id="ProtNLM"/>
    </source>
</evidence>
<reference evidence="3" key="1">
    <citation type="submission" date="2023-03" db="EMBL/GenBank/DDBJ databases">
        <title>Chromosome-scale reference genome and RAD-based genetic map of yellow starthistle (Centaurea solstitialis) reveal putative structural variation and QTLs associated with invader traits.</title>
        <authorList>
            <person name="Reatini B."/>
            <person name="Cang F.A."/>
            <person name="Jiang Q."/>
            <person name="Mckibben M.T.W."/>
            <person name="Barker M.S."/>
            <person name="Rieseberg L.H."/>
            <person name="Dlugosch K.M."/>
        </authorList>
    </citation>
    <scope>NUCLEOTIDE SEQUENCE</scope>
    <source>
        <strain evidence="3">CAN-66</strain>
        <tissue evidence="3">Leaf</tissue>
    </source>
</reference>
<feature type="region of interest" description="Disordered" evidence="2">
    <location>
        <begin position="45"/>
        <end position="127"/>
    </location>
</feature>
<dbReference type="PANTHER" id="PTHR33223:SF9">
    <property type="entry name" value="RETROTRANSPOSON GAG DOMAIN-CONTAINING PROTEIN"/>
    <property type="match status" value="1"/>
</dbReference>